<protein>
    <submittedName>
        <fullName evidence="1">Transposase</fullName>
    </submittedName>
</protein>
<gene>
    <name evidence="1" type="ORF">AB4Y32_20595</name>
</gene>
<proteinExistence type="predicted"/>
<evidence type="ECO:0000313" key="1">
    <source>
        <dbReference type="EMBL" id="MEX3934168.1"/>
    </source>
</evidence>
<organism evidence="1 2">
    <name type="scientific">Paraburkholderia phymatum</name>
    <dbReference type="NCBI Taxonomy" id="148447"/>
    <lineage>
        <taxon>Bacteria</taxon>
        <taxon>Pseudomonadati</taxon>
        <taxon>Pseudomonadota</taxon>
        <taxon>Betaproteobacteria</taxon>
        <taxon>Burkholderiales</taxon>
        <taxon>Burkholderiaceae</taxon>
        <taxon>Paraburkholderia</taxon>
    </lineage>
</organism>
<evidence type="ECO:0000313" key="2">
    <source>
        <dbReference type="Proteomes" id="UP001558850"/>
    </source>
</evidence>
<name>A0ACC6U3C6_9BURK</name>
<dbReference type="EMBL" id="JBFRCH010000011">
    <property type="protein sequence ID" value="MEX3934168.1"/>
    <property type="molecule type" value="Genomic_DNA"/>
</dbReference>
<reference evidence="1" key="1">
    <citation type="submission" date="2024-07" db="EMBL/GenBank/DDBJ databases">
        <title>A survey of Mimosa microsymbionts across Brazilian biomes reveals a high diversity of Paraburkholderia nodulating endemic species, but also that Cupriavidus is common as a symbiont of widespread species.</title>
        <authorList>
            <person name="Rouws L."/>
            <person name="Barauna A."/>
            <person name="Beukes C."/>
            <person name="Rouws J.R.C."/>
            <person name="De Faria S.M."/>
            <person name="Gross E."/>
            <person name="Bueno Dos Reis Junior F."/>
            <person name="Simon M.F."/>
            <person name="Maluk M."/>
            <person name="Odee D.W."/>
            <person name="Kenicer G."/>
            <person name="Young J.P.W."/>
            <person name="Reis V.M."/>
            <person name="Zilli J."/>
            <person name="James E.K."/>
        </authorList>
    </citation>
    <scope>NUCLEOTIDE SEQUENCE</scope>
    <source>
        <strain evidence="1">EG181B</strain>
    </source>
</reference>
<keyword evidence="2" id="KW-1185">Reference proteome</keyword>
<accession>A0ACC6U3C6</accession>
<comment type="caution">
    <text evidence="1">The sequence shown here is derived from an EMBL/GenBank/DDBJ whole genome shotgun (WGS) entry which is preliminary data.</text>
</comment>
<dbReference type="Proteomes" id="UP001558850">
    <property type="component" value="Unassembled WGS sequence"/>
</dbReference>
<sequence length="122" mass="14156">MNVKFESALTDEQWTRVSQFFEREPKADTRGRPGYRNREVFECVLWVISNGAPWSALPTRTPDFRTCHRRFKIWSQQGLLAEVLPQLFGESAETMLQSIKARSRLRQQAPSAQHHSQSPEPV</sequence>